<feature type="transmembrane region" description="Helical" evidence="7">
    <location>
        <begin position="410"/>
        <end position="426"/>
    </location>
</feature>
<keyword evidence="5 7" id="KW-0472">Membrane</keyword>
<dbReference type="PROSITE" id="PS50850">
    <property type="entry name" value="MFS"/>
    <property type="match status" value="1"/>
</dbReference>
<evidence type="ECO:0000259" key="8">
    <source>
        <dbReference type="PROSITE" id="PS50850"/>
    </source>
</evidence>
<keyword evidence="10" id="KW-1185">Reference proteome</keyword>
<feature type="transmembrane region" description="Helical" evidence="7">
    <location>
        <begin position="97"/>
        <end position="117"/>
    </location>
</feature>
<feature type="transmembrane region" description="Helical" evidence="7">
    <location>
        <begin position="309"/>
        <end position="329"/>
    </location>
</feature>
<evidence type="ECO:0000256" key="3">
    <source>
        <dbReference type="ARBA" id="ARBA00022692"/>
    </source>
</evidence>
<evidence type="ECO:0000256" key="2">
    <source>
        <dbReference type="ARBA" id="ARBA00022448"/>
    </source>
</evidence>
<feature type="domain" description="Major facilitator superfamily (MFS) profile" evidence="8">
    <location>
        <begin position="32"/>
        <end position="433"/>
    </location>
</feature>
<evidence type="ECO:0000256" key="1">
    <source>
        <dbReference type="ARBA" id="ARBA00004141"/>
    </source>
</evidence>
<dbReference type="InterPro" id="IPR044770">
    <property type="entry name" value="MFS_spinster-like"/>
</dbReference>
<feature type="transmembrane region" description="Helical" evidence="7">
    <location>
        <begin position="27"/>
        <end position="45"/>
    </location>
</feature>
<dbReference type="RefSeq" id="WP_023659527.1">
    <property type="nucleotide sequence ID" value="NZ_CM002299.1"/>
</dbReference>
<feature type="transmembrane region" description="Helical" evidence="7">
    <location>
        <begin position="335"/>
        <end position="358"/>
    </location>
</feature>
<dbReference type="STRING" id="314285.KT71_16141"/>
<reference evidence="9 10" key="2">
    <citation type="journal article" date="2009" name="PLoS ONE">
        <title>The photosynthetic apparatus and its regulation in the aerobic gammaproteobacterium Congregibacter litoralis gen. nov., sp. nov.</title>
        <authorList>
            <person name="Spring S."/>
            <person name="Lunsdorf H."/>
            <person name="Fuchs B.M."/>
            <person name="Tindall B.J."/>
        </authorList>
    </citation>
    <scope>NUCLEOTIDE SEQUENCE [LARGE SCALE GENOMIC DNA]</scope>
    <source>
        <strain evidence="9">KT71</strain>
    </source>
</reference>
<keyword evidence="4 7" id="KW-1133">Transmembrane helix</keyword>
<feature type="transmembrane region" description="Helical" evidence="7">
    <location>
        <begin position="239"/>
        <end position="256"/>
    </location>
</feature>
<evidence type="ECO:0000256" key="5">
    <source>
        <dbReference type="ARBA" id="ARBA00023136"/>
    </source>
</evidence>
<organism evidence="9 10">
    <name type="scientific">Congregibacter litoralis KT71</name>
    <dbReference type="NCBI Taxonomy" id="314285"/>
    <lineage>
        <taxon>Bacteria</taxon>
        <taxon>Pseudomonadati</taxon>
        <taxon>Pseudomonadota</taxon>
        <taxon>Gammaproteobacteria</taxon>
        <taxon>Cellvibrionales</taxon>
        <taxon>Halieaceae</taxon>
        <taxon>Congregibacter</taxon>
    </lineage>
</organism>
<protein>
    <submittedName>
        <fullName evidence="9">Arabinose efflux permease</fullName>
    </submittedName>
</protein>
<dbReference type="Proteomes" id="UP000019205">
    <property type="component" value="Chromosome"/>
</dbReference>
<feature type="compositionally biased region" description="Pro residues" evidence="6">
    <location>
        <begin position="1"/>
        <end position="11"/>
    </location>
</feature>
<evidence type="ECO:0000313" key="9">
    <source>
        <dbReference type="EMBL" id="EAQ99216.2"/>
    </source>
</evidence>
<comment type="subcellular location">
    <subcellularLocation>
        <location evidence="1">Membrane</location>
        <topology evidence="1">Multi-pass membrane protein</topology>
    </subcellularLocation>
</comment>
<evidence type="ECO:0000256" key="6">
    <source>
        <dbReference type="SAM" id="MobiDB-lite"/>
    </source>
</evidence>
<feature type="transmembrane region" description="Helical" evidence="7">
    <location>
        <begin position="188"/>
        <end position="207"/>
    </location>
</feature>
<evidence type="ECO:0000313" key="10">
    <source>
        <dbReference type="Proteomes" id="UP000019205"/>
    </source>
</evidence>
<dbReference type="CDD" id="cd17328">
    <property type="entry name" value="MFS_spinster_like"/>
    <property type="match status" value="1"/>
</dbReference>
<sequence length="446" mass="48051">MPEHPAPPTPPETAQSPTPPGSDYSPAYKNFVLLMLTLVYAFNFIDRQILVILQEPIKIDMGLSDAQLGLLSGFTFAVIYVTAGIPIAYWADRSNRRNIVAISLTVWSGMTAVSGLVQNYGQLLLARIGVGLGEAGGSPPAHSMISDYFPPQKRATALSVYTSGIYVGILLGFAFGGILAEAFGWRKAFMIVGIPGVVLAALLVLTVREPLRGRWDSATANADRPSFKQTMAVLRQRRSFWYFAMGCALTSFIAYGNGNFLPSFLYRNHGMSIGDIGLVLSLVSGVSGAIGTIAGGVLADRLTLRDRRWYAWVPLIGGALAFFPYFYVLTSGNTTAILVVLFLLSIANSLYLGSSIAVSHAMVPPRMRALTSAVLFFILNMIGLGLGPFLTGLNSDLLASVSGEDNLRHAMLITNCVGILAMLMFFKASQHVIDDLHANNGTRQNL</sequence>
<accession>A4A3E3</accession>
<feature type="transmembrane region" description="Helical" evidence="7">
    <location>
        <begin position="370"/>
        <end position="390"/>
    </location>
</feature>
<gene>
    <name evidence="9" type="ORF">KT71_16141</name>
</gene>
<dbReference type="InterPro" id="IPR036259">
    <property type="entry name" value="MFS_trans_sf"/>
</dbReference>
<dbReference type="GO" id="GO:0022857">
    <property type="term" value="F:transmembrane transporter activity"/>
    <property type="evidence" value="ECO:0007669"/>
    <property type="project" value="InterPro"/>
</dbReference>
<reference evidence="9 10" key="1">
    <citation type="journal article" date="2007" name="Proc. Natl. Acad. Sci. U.S.A.">
        <title>Characterization of a marine gammaproteobacterium capable of aerobic anoxygenic photosynthesis.</title>
        <authorList>
            <person name="Fuchs B.M."/>
            <person name="Spring S."/>
            <person name="Teeling H."/>
            <person name="Quast C."/>
            <person name="Wulf J."/>
            <person name="Schattenhofer M."/>
            <person name="Yan S."/>
            <person name="Ferriera S."/>
            <person name="Johnson J."/>
            <person name="Glockner F.O."/>
            <person name="Amann R."/>
        </authorList>
    </citation>
    <scope>NUCLEOTIDE SEQUENCE [LARGE SCALE GENOMIC DNA]</scope>
    <source>
        <strain evidence="9">KT71</strain>
    </source>
</reference>
<dbReference type="PANTHER" id="PTHR23505">
    <property type="entry name" value="SPINSTER"/>
    <property type="match status" value="1"/>
</dbReference>
<evidence type="ECO:0000256" key="7">
    <source>
        <dbReference type="SAM" id="Phobius"/>
    </source>
</evidence>
<dbReference type="PANTHER" id="PTHR23505:SF79">
    <property type="entry name" value="PROTEIN SPINSTER"/>
    <property type="match status" value="1"/>
</dbReference>
<feature type="transmembrane region" description="Helical" evidence="7">
    <location>
        <begin position="158"/>
        <end position="182"/>
    </location>
</feature>
<comment type="caution">
    <text evidence="9">The sequence shown here is derived from an EMBL/GenBank/DDBJ whole genome shotgun (WGS) entry which is preliminary data.</text>
</comment>
<feature type="transmembrane region" description="Helical" evidence="7">
    <location>
        <begin position="66"/>
        <end position="91"/>
    </location>
</feature>
<proteinExistence type="predicted"/>
<dbReference type="eggNOG" id="COG2271">
    <property type="taxonomic scope" value="Bacteria"/>
</dbReference>
<dbReference type="GO" id="GO:0016020">
    <property type="term" value="C:membrane"/>
    <property type="evidence" value="ECO:0007669"/>
    <property type="project" value="UniProtKB-SubCell"/>
</dbReference>
<dbReference type="Pfam" id="PF07690">
    <property type="entry name" value="MFS_1"/>
    <property type="match status" value="1"/>
</dbReference>
<dbReference type="AlphaFoldDB" id="A4A3E3"/>
<keyword evidence="2" id="KW-0813">Transport</keyword>
<evidence type="ECO:0000256" key="4">
    <source>
        <dbReference type="ARBA" id="ARBA00022989"/>
    </source>
</evidence>
<feature type="region of interest" description="Disordered" evidence="6">
    <location>
        <begin position="1"/>
        <end position="21"/>
    </location>
</feature>
<dbReference type="HOGENOM" id="CLU_001265_5_12_6"/>
<dbReference type="SUPFAM" id="SSF103473">
    <property type="entry name" value="MFS general substrate transporter"/>
    <property type="match status" value="1"/>
</dbReference>
<dbReference type="InterPro" id="IPR011701">
    <property type="entry name" value="MFS"/>
</dbReference>
<name>A4A3E3_9GAMM</name>
<dbReference type="Gene3D" id="1.20.1250.20">
    <property type="entry name" value="MFS general substrate transporter like domains"/>
    <property type="match status" value="2"/>
</dbReference>
<dbReference type="InterPro" id="IPR020846">
    <property type="entry name" value="MFS_dom"/>
</dbReference>
<keyword evidence="3 7" id="KW-0812">Transmembrane</keyword>
<dbReference type="EMBL" id="AAOA02000001">
    <property type="protein sequence ID" value="EAQ99216.2"/>
    <property type="molecule type" value="Genomic_DNA"/>
</dbReference>
<feature type="transmembrane region" description="Helical" evidence="7">
    <location>
        <begin position="276"/>
        <end position="297"/>
    </location>
</feature>